<evidence type="ECO:0000259" key="10">
    <source>
        <dbReference type="PROSITE" id="PS51085"/>
    </source>
</evidence>
<proteinExistence type="predicted"/>
<dbReference type="Proteomes" id="UP000199360">
    <property type="component" value="Unassembled WGS sequence"/>
</dbReference>
<dbReference type="GO" id="GO:0051537">
    <property type="term" value="F:2 iron, 2 sulfur cluster binding"/>
    <property type="evidence" value="ECO:0007669"/>
    <property type="project" value="UniProtKB-KW"/>
</dbReference>
<evidence type="ECO:0000313" key="13">
    <source>
        <dbReference type="Proteomes" id="UP000199360"/>
    </source>
</evidence>
<keyword evidence="5" id="KW-0274">FAD</keyword>
<gene>
    <name evidence="12" type="ORF">GA0070213_106228</name>
</gene>
<dbReference type="Gene3D" id="3.10.20.30">
    <property type="match status" value="1"/>
</dbReference>
<evidence type="ECO:0000256" key="5">
    <source>
        <dbReference type="ARBA" id="ARBA00022827"/>
    </source>
</evidence>
<dbReference type="STRING" id="745366.GA0070213_106228"/>
<protein>
    <submittedName>
        <fullName evidence="12">Ring-1,2-phenylacetyl-CoA epoxidase subunit PaaE</fullName>
    </submittedName>
</protein>
<evidence type="ECO:0000256" key="7">
    <source>
        <dbReference type="ARBA" id="ARBA00023004"/>
    </source>
</evidence>
<dbReference type="EMBL" id="FMDM01000006">
    <property type="protein sequence ID" value="SCG59622.1"/>
    <property type="molecule type" value="Genomic_DNA"/>
</dbReference>
<accession>A0A1C5IMV7</accession>
<dbReference type="SUPFAM" id="SSF63380">
    <property type="entry name" value="Riboflavin synthase domain-like"/>
    <property type="match status" value="1"/>
</dbReference>
<dbReference type="PROSITE" id="PS51384">
    <property type="entry name" value="FAD_FR"/>
    <property type="match status" value="1"/>
</dbReference>
<evidence type="ECO:0000256" key="4">
    <source>
        <dbReference type="ARBA" id="ARBA00022723"/>
    </source>
</evidence>
<dbReference type="InterPro" id="IPR008333">
    <property type="entry name" value="Cbr1-like_FAD-bd_dom"/>
</dbReference>
<dbReference type="CDD" id="cd06214">
    <property type="entry name" value="PA_degradation_oxidoreductase_like"/>
    <property type="match status" value="1"/>
</dbReference>
<dbReference type="GO" id="GO:0016491">
    <property type="term" value="F:oxidoreductase activity"/>
    <property type="evidence" value="ECO:0007669"/>
    <property type="project" value="UniProtKB-KW"/>
</dbReference>
<keyword evidence="4" id="KW-0479">Metal-binding</keyword>
<reference evidence="13" key="1">
    <citation type="submission" date="2016-06" db="EMBL/GenBank/DDBJ databases">
        <authorList>
            <person name="Varghese N."/>
            <person name="Submissions Spin"/>
        </authorList>
    </citation>
    <scope>NUCLEOTIDE SEQUENCE [LARGE SCALE GENOMIC DNA]</scope>
    <source>
        <strain evidence="13">DSM 45647</strain>
    </source>
</reference>
<dbReference type="Pfam" id="PF00111">
    <property type="entry name" value="Fer2"/>
    <property type="match status" value="1"/>
</dbReference>
<feature type="region of interest" description="Disordered" evidence="9">
    <location>
        <begin position="59"/>
        <end position="78"/>
    </location>
</feature>
<dbReference type="InterPro" id="IPR001041">
    <property type="entry name" value="2Fe-2S_ferredoxin-type"/>
</dbReference>
<evidence type="ECO:0000256" key="2">
    <source>
        <dbReference type="ARBA" id="ARBA00022630"/>
    </source>
</evidence>
<keyword evidence="13" id="KW-1185">Reference proteome</keyword>
<dbReference type="OrthoDB" id="9796486at2"/>
<keyword evidence="7" id="KW-0408">Iron</keyword>
<dbReference type="PANTHER" id="PTHR47354:SF8">
    <property type="entry name" value="1,2-PHENYLACETYL-COA EPOXIDASE, SUBUNIT E"/>
    <property type="match status" value="1"/>
</dbReference>
<dbReference type="RefSeq" id="WP_091062864.1">
    <property type="nucleotide sequence ID" value="NZ_FMDM01000006.1"/>
</dbReference>
<keyword evidence="2" id="KW-0285">Flavoprotein</keyword>
<keyword evidence="8" id="KW-0411">Iron-sulfur</keyword>
<dbReference type="GO" id="GO:0050660">
    <property type="term" value="F:flavin adenine dinucleotide binding"/>
    <property type="evidence" value="ECO:0007669"/>
    <property type="project" value="TreeGrafter"/>
</dbReference>
<evidence type="ECO:0000256" key="3">
    <source>
        <dbReference type="ARBA" id="ARBA00022714"/>
    </source>
</evidence>
<keyword evidence="3" id="KW-0001">2Fe-2S</keyword>
<dbReference type="SUPFAM" id="SSF54292">
    <property type="entry name" value="2Fe-2S ferredoxin-like"/>
    <property type="match status" value="1"/>
</dbReference>
<dbReference type="PROSITE" id="PS51085">
    <property type="entry name" value="2FE2S_FER_2"/>
    <property type="match status" value="1"/>
</dbReference>
<keyword evidence="6" id="KW-0560">Oxidoreductase</keyword>
<dbReference type="CDD" id="cd00207">
    <property type="entry name" value="fer2"/>
    <property type="match status" value="1"/>
</dbReference>
<feature type="domain" description="2Fe-2S ferredoxin-type" evidence="10">
    <location>
        <begin position="286"/>
        <end position="375"/>
    </location>
</feature>
<dbReference type="InterPro" id="IPR006058">
    <property type="entry name" value="2Fe2S_fd_BS"/>
</dbReference>
<evidence type="ECO:0000256" key="6">
    <source>
        <dbReference type="ARBA" id="ARBA00023002"/>
    </source>
</evidence>
<dbReference type="InterPro" id="IPR017938">
    <property type="entry name" value="Riboflavin_synthase-like_b-brl"/>
</dbReference>
<dbReference type="InterPro" id="IPR001433">
    <property type="entry name" value="OxRdtase_FAD/NAD-bd"/>
</dbReference>
<evidence type="ECO:0000313" key="12">
    <source>
        <dbReference type="EMBL" id="SCG59622.1"/>
    </source>
</evidence>
<dbReference type="InterPro" id="IPR050415">
    <property type="entry name" value="MRET"/>
</dbReference>
<evidence type="ECO:0000256" key="9">
    <source>
        <dbReference type="SAM" id="MobiDB-lite"/>
    </source>
</evidence>
<evidence type="ECO:0000256" key="1">
    <source>
        <dbReference type="ARBA" id="ARBA00001974"/>
    </source>
</evidence>
<dbReference type="Gene3D" id="2.40.30.10">
    <property type="entry name" value="Translation factors"/>
    <property type="match status" value="1"/>
</dbReference>
<dbReference type="InterPro" id="IPR011884">
    <property type="entry name" value="PaaE"/>
</dbReference>
<dbReference type="PROSITE" id="PS00197">
    <property type="entry name" value="2FE2S_FER_1"/>
    <property type="match status" value="1"/>
</dbReference>
<dbReference type="PANTHER" id="PTHR47354">
    <property type="entry name" value="NADH OXIDOREDUCTASE HCR"/>
    <property type="match status" value="1"/>
</dbReference>
<dbReference type="GO" id="GO:0010124">
    <property type="term" value="P:phenylacetate catabolic process"/>
    <property type="evidence" value="ECO:0007669"/>
    <property type="project" value="InterPro"/>
</dbReference>
<dbReference type="InterPro" id="IPR039261">
    <property type="entry name" value="FNR_nucleotide-bd"/>
</dbReference>
<organism evidence="12 13">
    <name type="scientific">Micromonospora humi</name>
    <dbReference type="NCBI Taxonomy" id="745366"/>
    <lineage>
        <taxon>Bacteria</taxon>
        <taxon>Bacillati</taxon>
        <taxon>Actinomycetota</taxon>
        <taxon>Actinomycetes</taxon>
        <taxon>Micromonosporales</taxon>
        <taxon>Micromonosporaceae</taxon>
        <taxon>Micromonospora</taxon>
    </lineage>
</organism>
<comment type="cofactor">
    <cofactor evidence="1">
        <name>FAD</name>
        <dbReference type="ChEBI" id="CHEBI:57692"/>
    </cofactor>
</comment>
<dbReference type="InterPro" id="IPR017927">
    <property type="entry name" value="FAD-bd_FR_type"/>
</dbReference>
<dbReference type="Pfam" id="PF00175">
    <property type="entry name" value="NAD_binding_1"/>
    <property type="match status" value="1"/>
</dbReference>
<dbReference type="PRINTS" id="PR00406">
    <property type="entry name" value="CYTB5RDTASE"/>
</dbReference>
<dbReference type="InterPro" id="IPR012675">
    <property type="entry name" value="Beta-grasp_dom_sf"/>
</dbReference>
<dbReference type="GO" id="GO:0046872">
    <property type="term" value="F:metal ion binding"/>
    <property type="evidence" value="ECO:0007669"/>
    <property type="project" value="UniProtKB-KW"/>
</dbReference>
<evidence type="ECO:0000259" key="11">
    <source>
        <dbReference type="PROSITE" id="PS51384"/>
    </source>
</evidence>
<dbReference type="NCBIfam" id="TIGR02160">
    <property type="entry name" value="PA_CoA_Oxy5"/>
    <property type="match status" value="1"/>
</dbReference>
<name>A0A1C5IMV7_9ACTN</name>
<dbReference type="AlphaFoldDB" id="A0A1C5IMV7"/>
<dbReference type="Pfam" id="PF00970">
    <property type="entry name" value="FAD_binding_6"/>
    <property type="match status" value="1"/>
</dbReference>
<evidence type="ECO:0000256" key="8">
    <source>
        <dbReference type="ARBA" id="ARBA00023014"/>
    </source>
</evidence>
<dbReference type="InterPro" id="IPR036010">
    <property type="entry name" value="2Fe-2S_ferredoxin-like_sf"/>
</dbReference>
<dbReference type="SUPFAM" id="SSF52343">
    <property type="entry name" value="Ferredoxin reductase-like, C-terminal NADP-linked domain"/>
    <property type="match status" value="1"/>
</dbReference>
<sequence>MTVTITRPVRRRPVFHPLPVAAVDRLTDDSVSITFAVPEELRETFAFRAGQHLTVRRPAVADDPEAEEARRSYSISSTPDELARHGRLRIGVREVPGGAFSAYACGALRGGDTVEVLPPLGHFTSAFAPDRVRRYGAVVAGSGITPVLGLAATALAVEPESTFTLVYGNRTANTVMFAEELADLKDRYPSRLHLVHVLSREMGESALLSGRIDADRLTRLLDTVVPGDEIEEWFLCGPYGMVEDAKAVLAGRGVPDKAVHTELFHVDSAAEPARRPAERPGDGSGTEVTLVLDGRSSRFTMGRDERVLDAALRVRGELPYACKGGVCSTCRARVVEGEVTMARNYALEPDEVAAGYVLTCQSSPVTEKLTVDYDA</sequence>
<feature type="domain" description="FAD-binding FR-type" evidence="11">
    <location>
        <begin position="13"/>
        <end position="126"/>
    </location>
</feature>
<dbReference type="Gene3D" id="3.40.50.80">
    <property type="entry name" value="Nucleotide-binding domain of ferredoxin-NADP reductase (FNR) module"/>
    <property type="match status" value="1"/>
</dbReference>